<keyword evidence="6" id="KW-0418">Kinase</keyword>
<evidence type="ECO:0000313" key="14">
    <source>
        <dbReference type="EMBL" id="MBP2000334.1"/>
    </source>
</evidence>
<evidence type="ECO:0000256" key="7">
    <source>
        <dbReference type="ARBA" id="ARBA00022840"/>
    </source>
</evidence>
<dbReference type="PANTHER" id="PTHR43047">
    <property type="entry name" value="TWO-COMPONENT HISTIDINE PROTEIN KINASE"/>
    <property type="match status" value="1"/>
</dbReference>
<keyword evidence="8" id="KW-0902">Two-component regulatory system</keyword>
<feature type="domain" description="PAC" evidence="13">
    <location>
        <begin position="208"/>
        <end position="261"/>
    </location>
</feature>
<dbReference type="Pfam" id="PF08448">
    <property type="entry name" value="PAS_4"/>
    <property type="match status" value="1"/>
</dbReference>
<comment type="catalytic activity">
    <reaction evidence="1">
        <text>ATP + protein L-histidine = ADP + protein N-phospho-L-histidine.</text>
        <dbReference type="EC" id="2.7.13.3"/>
    </reaction>
</comment>
<dbReference type="PANTHER" id="PTHR43047:SF72">
    <property type="entry name" value="OSMOSENSING HISTIDINE PROTEIN KINASE SLN1"/>
    <property type="match status" value="1"/>
</dbReference>
<comment type="caution">
    <text evidence="14">The sequence shown here is derived from an EMBL/GenBank/DDBJ whole genome shotgun (WGS) entry which is preliminary data.</text>
</comment>
<gene>
    <name evidence="14" type="ORF">J2Z69_001353</name>
</gene>
<dbReference type="InterPro" id="IPR000014">
    <property type="entry name" value="PAS"/>
</dbReference>
<proteinExistence type="predicted"/>
<dbReference type="InterPro" id="IPR013655">
    <property type="entry name" value="PAS_fold_3"/>
</dbReference>
<feature type="domain" description="PAS" evidence="12">
    <location>
        <begin position="139"/>
        <end position="194"/>
    </location>
</feature>
<feature type="domain" description="PAS" evidence="12">
    <location>
        <begin position="404"/>
        <end position="455"/>
    </location>
</feature>
<evidence type="ECO:0000259" key="11">
    <source>
        <dbReference type="PROSITE" id="PS50110"/>
    </source>
</evidence>
<dbReference type="CDD" id="cd00130">
    <property type="entry name" value="PAS"/>
    <property type="match status" value="6"/>
</dbReference>
<dbReference type="EMBL" id="JAGGLD010000001">
    <property type="protein sequence ID" value="MBP2000334.1"/>
    <property type="molecule type" value="Genomic_DNA"/>
</dbReference>
<dbReference type="InterPro" id="IPR003661">
    <property type="entry name" value="HisK_dim/P_dom"/>
</dbReference>
<dbReference type="Proteomes" id="UP001519288">
    <property type="component" value="Unassembled WGS sequence"/>
</dbReference>
<feature type="domain" description="PAS" evidence="12">
    <location>
        <begin position="636"/>
        <end position="680"/>
    </location>
</feature>
<evidence type="ECO:0000256" key="8">
    <source>
        <dbReference type="ARBA" id="ARBA00023012"/>
    </source>
</evidence>
<keyword evidence="7" id="KW-0067">ATP-binding</keyword>
<evidence type="ECO:0000259" key="10">
    <source>
        <dbReference type="PROSITE" id="PS50109"/>
    </source>
</evidence>
<keyword evidence="5" id="KW-0547">Nucleotide-binding</keyword>
<dbReference type="InterPro" id="IPR011006">
    <property type="entry name" value="CheY-like_superfamily"/>
</dbReference>
<feature type="modified residue" description="4-aspartylphosphate" evidence="9">
    <location>
        <position position="1235"/>
    </location>
</feature>
<dbReference type="Pfam" id="PF02518">
    <property type="entry name" value="HATPase_c"/>
    <property type="match status" value="1"/>
</dbReference>
<organism evidence="14 15">
    <name type="scientific">Paenibacillus shirakamiensis</name>
    <dbReference type="NCBI Taxonomy" id="1265935"/>
    <lineage>
        <taxon>Bacteria</taxon>
        <taxon>Bacillati</taxon>
        <taxon>Bacillota</taxon>
        <taxon>Bacilli</taxon>
        <taxon>Bacillales</taxon>
        <taxon>Paenibacillaceae</taxon>
        <taxon>Paenibacillus</taxon>
    </lineage>
</organism>
<evidence type="ECO:0000256" key="9">
    <source>
        <dbReference type="PROSITE-ProRule" id="PRU00169"/>
    </source>
</evidence>
<feature type="domain" description="PAS" evidence="12">
    <location>
        <begin position="760"/>
        <end position="804"/>
    </location>
</feature>
<keyword evidence="4" id="KW-0808">Transferase</keyword>
<dbReference type="SUPFAM" id="SSF47384">
    <property type="entry name" value="Homodimeric domain of signal transducing histidine kinase"/>
    <property type="match status" value="1"/>
</dbReference>
<dbReference type="NCBIfam" id="TIGR00229">
    <property type="entry name" value="sensory_box"/>
    <property type="match status" value="6"/>
</dbReference>
<sequence length="1311" mass="149027">MSVSLTGQLDIFKQLYIRSAIGTVILTLDNSNYLMVNPAFCQMVGYTEEELLTMDTSRITYGEDHQPTPDDYIAEELRSNPERSITIEKRYVHKSGRVIWARLSIFLIYDEMNESPLYRVAQVQDVTAQKETEKELEYNRDMYKLITLNTPDMISVSTEEGILNFLSPSTEALLGYSPEEMLGKHRATYYHLDDATEMIQKDSLYSDHDIYKRRVRHKDGHYLWVEVSSQIVRDADGKIEKVLSIARNITDRVHFETILNEAQSIAKVGSFDWDVLNDKVIYSDEFLRIFNHVVKQNDALVALCDCIVPEERQQVWDSLKDAVQRGDSGEIEYHIQDAQGERRSIVSRWRTEVDMITGKPIQIVGMVQDVTEDKEILNKLRESERHFRLISENSLDFISRHKADEQATFLYASDVSLPMLGYEPQEMVGKSGLSFIHEDDVASVAAYLQSKQSEGGSDTVVYRYRCKDGHYIWFETASIFAYDPIQDVEEIIAISRDVTDRIHIAERLQQSESRYRSLFEYNPDGVFSLNREGHIASMNRSIVELFNCEAADLMNQTLSSFIDPAYRDVLNRHFEDVLLHSEPRTFEICILTLQQEPVDIRMTFVPIIVDHQTVGVYGISTDITQRKKSEQLLKESESRYKSLFDQNPAAVYSMNLNGDYLTANENLEILTGFTLAELIGMYFGPLVPEEFDAKTQHHFMLATQGYPQNYEISILHKEGHLVDITVANIPIIVDDEVVGVYGISSDVTDRNNYIKQIERLGREYTLILNAVTEGIFGVDIEGRTTFMNPSAADMLGLSLDEVSGAFLLDTIQQTRLDGSSYGRYEMPIYQAVREGRWHQSKEDIFWKKDGASFLTEYRVSPIVDNGELRGAVIVFRDMTDEKEIIRAKETAEQADRAKSEFLAIMSHELRTPMNGIIGMTGLLSNTELDEEQREYTDIIVQSSDSLLHILNEILDFSKIEAGKMDLNQEPVDIQQIVKSVTDLFLLKATEKKVDVQWLIDDSVPNVVLSDEVRLRQILINLVSNAVKFTEKGKVSIEVRAIPLTDADQIIIEFKVKDTGIGIPNELQGQLFQSFSQLHPAINRKYGGTGLGLAISKKLVELMGGSIGVDSEAGQGSLFTFTVETNPYISDNDHLDKVLSSPTSMIGTSLTLMNEDQENKDYMDDSDPCMDSISSISPATEKYGPLNILIAEDHPINQKLLKAILQRRGYKAHVVHNGFEALEAVQSDPYDLVFMDVQMPKMDGLETTQRIRQLEGMERYPIIIAVTAFAKNDDKEACLASGMQDFISKPVYISEVERILEVYSKGIRLNRE</sequence>
<dbReference type="InterPro" id="IPR005467">
    <property type="entry name" value="His_kinase_dom"/>
</dbReference>
<dbReference type="SUPFAM" id="SSF55785">
    <property type="entry name" value="PYP-like sensor domain (PAS domain)"/>
    <property type="match status" value="7"/>
</dbReference>
<dbReference type="RefSeq" id="WP_209860265.1">
    <property type="nucleotide sequence ID" value="NZ_JAGGLD010000001.1"/>
</dbReference>
<evidence type="ECO:0000256" key="6">
    <source>
        <dbReference type="ARBA" id="ARBA00022777"/>
    </source>
</evidence>
<dbReference type="CDD" id="cd16922">
    <property type="entry name" value="HATPase_EvgS-ArcB-TorS-like"/>
    <property type="match status" value="1"/>
</dbReference>
<dbReference type="Pfam" id="PF13426">
    <property type="entry name" value="PAS_9"/>
    <property type="match status" value="1"/>
</dbReference>
<dbReference type="InterPro" id="IPR036890">
    <property type="entry name" value="HATPase_C_sf"/>
</dbReference>
<dbReference type="SMART" id="SM00091">
    <property type="entry name" value="PAS"/>
    <property type="match status" value="7"/>
</dbReference>
<dbReference type="InterPro" id="IPR013656">
    <property type="entry name" value="PAS_4"/>
</dbReference>
<evidence type="ECO:0000256" key="2">
    <source>
        <dbReference type="ARBA" id="ARBA00012438"/>
    </source>
</evidence>
<dbReference type="Pfam" id="PF00512">
    <property type="entry name" value="HisKA"/>
    <property type="match status" value="1"/>
</dbReference>
<dbReference type="CDD" id="cd00082">
    <property type="entry name" value="HisKA"/>
    <property type="match status" value="1"/>
</dbReference>
<feature type="domain" description="PAC" evidence="13">
    <location>
        <begin position="85"/>
        <end position="138"/>
    </location>
</feature>
<dbReference type="SMART" id="SM00086">
    <property type="entry name" value="PAC"/>
    <property type="match status" value="7"/>
</dbReference>
<dbReference type="SUPFAM" id="SSF55874">
    <property type="entry name" value="ATPase domain of HSP90 chaperone/DNA topoisomerase II/histidine kinase"/>
    <property type="match status" value="1"/>
</dbReference>
<dbReference type="Gene3D" id="1.10.287.130">
    <property type="match status" value="1"/>
</dbReference>
<evidence type="ECO:0000256" key="5">
    <source>
        <dbReference type="ARBA" id="ARBA00022741"/>
    </source>
</evidence>
<dbReference type="InterPro" id="IPR003594">
    <property type="entry name" value="HATPase_dom"/>
</dbReference>
<feature type="domain" description="PAC" evidence="13">
    <location>
        <begin position="708"/>
        <end position="759"/>
    </location>
</feature>
<dbReference type="PRINTS" id="PR00344">
    <property type="entry name" value="BCTRLSENSOR"/>
</dbReference>
<dbReference type="PROSITE" id="PS50109">
    <property type="entry name" value="HIS_KIN"/>
    <property type="match status" value="1"/>
</dbReference>
<feature type="domain" description="PAC" evidence="13">
    <location>
        <begin position="839"/>
        <end position="890"/>
    </location>
</feature>
<dbReference type="PROSITE" id="PS50112">
    <property type="entry name" value="PAS"/>
    <property type="match status" value="5"/>
</dbReference>
<dbReference type="InterPro" id="IPR001789">
    <property type="entry name" value="Sig_transdc_resp-reg_receiver"/>
</dbReference>
<dbReference type="CDD" id="cd17546">
    <property type="entry name" value="REC_hyHK_CKI1_RcsC-like"/>
    <property type="match status" value="1"/>
</dbReference>
<evidence type="ECO:0000256" key="4">
    <source>
        <dbReference type="ARBA" id="ARBA00022679"/>
    </source>
</evidence>
<dbReference type="InterPro" id="IPR035965">
    <property type="entry name" value="PAS-like_dom_sf"/>
</dbReference>
<accession>A0ABS4JF38</accession>
<feature type="domain" description="Histidine kinase" evidence="10">
    <location>
        <begin position="904"/>
        <end position="1126"/>
    </location>
</feature>
<reference evidence="14 15" key="1">
    <citation type="submission" date="2021-03" db="EMBL/GenBank/DDBJ databases">
        <title>Genomic Encyclopedia of Type Strains, Phase IV (KMG-IV): sequencing the most valuable type-strain genomes for metagenomic binning, comparative biology and taxonomic classification.</title>
        <authorList>
            <person name="Goeker M."/>
        </authorList>
    </citation>
    <scope>NUCLEOTIDE SEQUENCE [LARGE SCALE GENOMIC DNA]</scope>
    <source>
        <strain evidence="14 15">DSM 26806</strain>
    </source>
</reference>
<dbReference type="InterPro" id="IPR013767">
    <property type="entry name" value="PAS_fold"/>
</dbReference>
<dbReference type="Pfam" id="PF00989">
    <property type="entry name" value="PAS"/>
    <property type="match status" value="2"/>
</dbReference>
<evidence type="ECO:0000313" key="15">
    <source>
        <dbReference type="Proteomes" id="UP001519288"/>
    </source>
</evidence>
<dbReference type="Pfam" id="PF08447">
    <property type="entry name" value="PAS_3"/>
    <property type="match status" value="2"/>
</dbReference>
<dbReference type="Gene3D" id="3.40.50.2300">
    <property type="match status" value="1"/>
</dbReference>
<dbReference type="Pfam" id="PF00072">
    <property type="entry name" value="Response_reg"/>
    <property type="match status" value="1"/>
</dbReference>
<dbReference type="SMART" id="SM00387">
    <property type="entry name" value="HATPase_c"/>
    <property type="match status" value="1"/>
</dbReference>
<dbReference type="PROSITE" id="PS50110">
    <property type="entry name" value="RESPONSE_REGULATORY"/>
    <property type="match status" value="1"/>
</dbReference>
<evidence type="ECO:0000259" key="13">
    <source>
        <dbReference type="PROSITE" id="PS50113"/>
    </source>
</evidence>
<dbReference type="EC" id="2.7.13.3" evidence="2"/>
<protein>
    <recommendedName>
        <fullName evidence="2">histidine kinase</fullName>
        <ecNumber evidence="2">2.7.13.3</ecNumber>
    </recommendedName>
</protein>
<dbReference type="SUPFAM" id="SSF52172">
    <property type="entry name" value="CheY-like"/>
    <property type="match status" value="1"/>
</dbReference>
<evidence type="ECO:0000259" key="12">
    <source>
        <dbReference type="PROSITE" id="PS50112"/>
    </source>
</evidence>
<dbReference type="InterPro" id="IPR004358">
    <property type="entry name" value="Sig_transdc_His_kin-like_C"/>
</dbReference>
<dbReference type="InterPro" id="IPR001610">
    <property type="entry name" value="PAC"/>
</dbReference>
<dbReference type="Gene3D" id="3.30.565.10">
    <property type="entry name" value="Histidine kinase-like ATPase, C-terminal domain"/>
    <property type="match status" value="1"/>
</dbReference>
<dbReference type="InterPro" id="IPR000700">
    <property type="entry name" value="PAS-assoc_C"/>
</dbReference>
<dbReference type="PROSITE" id="PS50113">
    <property type="entry name" value="PAC"/>
    <property type="match status" value="6"/>
</dbReference>
<feature type="domain" description="Response regulatory" evidence="11">
    <location>
        <begin position="1186"/>
        <end position="1303"/>
    </location>
</feature>
<feature type="domain" description="PAC" evidence="13">
    <location>
        <begin position="329"/>
        <end position="382"/>
    </location>
</feature>
<evidence type="ECO:0000256" key="1">
    <source>
        <dbReference type="ARBA" id="ARBA00000085"/>
    </source>
</evidence>
<dbReference type="SMART" id="SM00388">
    <property type="entry name" value="HisKA"/>
    <property type="match status" value="1"/>
</dbReference>
<dbReference type="Gene3D" id="3.30.450.20">
    <property type="entry name" value="PAS domain"/>
    <property type="match status" value="7"/>
</dbReference>
<dbReference type="SMART" id="SM00448">
    <property type="entry name" value="REC"/>
    <property type="match status" value="1"/>
</dbReference>
<feature type="domain" description="PAC" evidence="13">
    <location>
        <begin position="458"/>
        <end position="510"/>
    </location>
</feature>
<keyword evidence="15" id="KW-1185">Reference proteome</keyword>
<evidence type="ECO:0000256" key="3">
    <source>
        <dbReference type="ARBA" id="ARBA00022553"/>
    </source>
</evidence>
<keyword evidence="3 9" id="KW-0597">Phosphoprotein</keyword>
<name>A0ABS4JF38_9BACL</name>
<dbReference type="InterPro" id="IPR036097">
    <property type="entry name" value="HisK_dim/P_sf"/>
</dbReference>
<feature type="domain" description="PAS" evidence="12">
    <location>
        <begin position="511"/>
        <end position="581"/>
    </location>
</feature>